<evidence type="ECO:0000256" key="8">
    <source>
        <dbReference type="ARBA" id="ARBA00047984"/>
    </source>
</evidence>
<dbReference type="CDD" id="cd00268">
    <property type="entry name" value="DEADc"/>
    <property type="match status" value="1"/>
</dbReference>
<dbReference type="PANTHER" id="PTHR47963:SF5">
    <property type="entry name" value="DEAD-BOX ATP-DEPENDENT RNA HELICASE CSHA"/>
    <property type="match status" value="1"/>
</dbReference>
<keyword evidence="2" id="KW-0963">Cytoplasm</keyword>
<dbReference type="GO" id="GO:0005829">
    <property type="term" value="C:cytosol"/>
    <property type="evidence" value="ECO:0007669"/>
    <property type="project" value="TreeGrafter"/>
</dbReference>
<dbReference type="PROSITE" id="PS00039">
    <property type="entry name" value="DEAD_ATP_HELICASE"/>
    <property type="match status" value="1"/>
</dbReference>
<dbReference type="GO" id="GO:0005840">
    <property type="term" value="C:ribosome"/>
    <property type="evidence" value="ECO:0007669"/>
    <property type="project" value="TreeGrafter"/>
</dbReference>
<dbReference type="SMART" id="SM00490">
    <property type="entry name" value="HELICc"/>
    <property type="match status" value="1"/>
</dbReference>
<dbReference type="PANTHER" id="PTHR47963">
    <property type="entry name" value="DEAD-BOX ATP-DEPENDENT RNA HELICASE 47, MITOCHONDRIAL"/>
    <property type="match status" value="1"/>
</dbReference>
<dbReference type="EC" id="3.6.4.13" evidence="1"/>
<dbReference type="CDD" id="cd18787">
    <property type="entry name" value="SF2_C_DEAD"/>
    <property type="match status" value="1"/>
</dbReference>
<dbReference type="Pfam" id="PF00270">
    <property type="entry name" value="DEAD"/>
    <property type="match status" value="1"/>
</dbReference>
<protein>
    <recommendedName>
        <fullName evidence="9">ATP-dependent RNA helicase CshA</fullName>
        <ecNumber evidence="1">3.6.4.13</ecNumber>
    </recommendedName>
</protein>
<feature type="short sequence motif" description="Q motif" evidence="10">
    <location>
        <begin position="2"/>
        <end position="30"/>
    </location>
</feature>
<dbReference type="InterPro" id="IPR011545">
    <property type="entry name" value="DEAD/DEAH_box_helicase_dom"/>
</dbReference>
<comment type="similarity">
    <text evidence="7 11">Belongs to the DEAD box helicase family.</text>
</comment>
<dbReference type="STRING" id="199441.BkAM31D_24840"/>
<evidence type="ECO:0000256" key="6">
    <source>
        <dbReference type="ARBA" id="ARBA00022840"/>
    </source>
</evidence>
<name>A0A1X9MJG7_9BACI</name>
<dbReference type="GO" id="GO:0009409">
    <property type="term" value="P:response to cold"/>
    <property type="evidence" value="ECO:0007669"/>
    <property type="project" value="TreeGrafter"/>
</dbReference>
<dbReference type="InterPro" id="IPR001650">
    <property type="entry name" value="Helicase_C-like"/>
</dbReference>
<keyword evidence="3 11" id="KW-0547">Nucleotide-binding</keyword>
<evidence type="ECO:0000256" key="11">
    <source>
        <dbReference type="RuleBase" id="RU000492"/>
    </source>
</evidence>
<accession>A0A1X9MJG7</accession>
<evidence type="ECO:0000256" key="12">
    <source>
        <dbReference type="SAM" id="MobiDB-lite"/>
    </source>
</evidence>
<dbReference type="InterPro" id="IPR027417">
    <property type="entry name" value="P-loop_NTPase"/>
</dbReference>
<evidence type="ECO:0000256" key="2">
    <source>
        <dbReference type="ARBA" id="ARBA00022490"/>
    </source>
</evidence>
<evidence type="ECO:0000256" key="1">
    <source>
        <dbReference type="ARBA" id="ARBA00012552"/>
    </source>
</evidence>
<dbReference type="RefSeq" id="WP_066155107.1">
    <property type="nucleotide sequence ID" value="NZ_CP020814.1"/>
</dbReference>
<dbReference type="InterPro" id="IPR014001">
    <property type="entry name" value="Helicase_ATP-bd"/>
</dbReference>
<keyword evidence="17" id="KW-1185">Reference proteome</keyword>
<evidence type="ECO:0000259" key="14">
    <source>
        <dbReference type="PROSITE" id="PS51194"/>
    </source>
</evidence>
<dbReference type="EMBL" id="CP020814">
    <property type="protein sequence ID" value="ARK32830.1"/>
    <property type="molecule type" value="Genomic_DNA"/>
</dbReference>
<dbReference type="PROSITE" id="PS51192">
    <property type="entry name" value="HELICASE_ATP_BIND_1"/>
    <property type="match status" value="1"/>
</dbReference>
<dbReference type="AlphaFoldDB" id="A0A1X9MJG7"/>
<dbReference type="KEGG" id="bkw:BkAM31D_24840"/>
<evidence type="ECO:0000256" key="7">
    <source>
        <dbReference type="ARBA" id="ARBA00038437"/>
    </source>
</evidence>
<dbReference type="FunFam" id="3.40.50.300:FF:000108">
    <property type="entry name" value="ATP-dependent RNA helicase RhlE"/>
    <property type="match status" value="1"/>
</dbReference>
<dbReference type="InterPro" id="IPR044742">
    <property type="entry name" value="DEAD/DEAH_RhlB"/>
</dbReference>
<evidence type="ECO:0000256" key="9">
    <source>
        <dbReference type="ARBA" id="ARBA00067932"/>
    </source>
</evidence>
<proteinExistence type="inferred from homology"/>
<gene>
    <name evidence="16" type="primary">cshA_3</name>
    <name evidence="16" type="ORF">BkAM31D_24840</name>
</gene>
<dbReference type="GO" id="GO:0005524">
    <property type="term" value="F:ATP binding"/>
    <property type="evidence" value="ECO:0007669"/>
    <property type="project" value="UniProtKB-KW"/>
</dbReference>
<evidence type="ECO:0000259" key="13">
    <source>
        <dbReference type="PROSITE" id="PS51192"/>
    </source>
</evidence>
<dbReference type="GO" id="GO:0016887">
    <property type="term" value="F:ATP hydrolysis activity"/>
    <property type="evidence" value="ECO:0007669"/>
    <property type="project" value="RHEA"/>
</dbReference>
<keyword evidence="4 11" id="KW-0378">Hydrolase</keyword>
<dbReference type="InterPro" id="IPR014014">
    <property type="entry name" value="RNA_helicase_DEAD_Q_motif"/>
</dbReference>
<feature type="domain" description="Helicase ATP-binding" evidence="13">
    <location>
        <begin position="33"/>
        <end position="203"/>
    </location>
</feature>
<dbReference type="PROSITE" id="PS51194">
    <property type="entry name" value="HELICASE_CTER"/>
    <property type="match status" value="1"/>
</dbReference>
<feature type="domain" description="DEAD-box RNA helicase Q" evidence="15">
    <location>
        <begin position="2"/>
        <end position="30"/>
    </location>
</feature>
<feature type="domain" description="Helicase C-terminal" evidence="14">
    <location>
        <begin position="214"/>
        <end position="375"/>
    </location>
</feature>
<dbReference type="Pfam" id="PF00271">
    <property type="entry name" value="Helicase_C"/>
    <property type="match status" value="1"/>
</dbReference>
<evidence type="ECO:0000313" key="17">
    <source>
        <dbReference type="Proteomes" id="UP000193006"/>
    </source>
</evidence>
<feature type="region of interest" description="Disordered" evidence="12">
    <location>
        <begin position="429"/>
        <end position="503"/>
    </location>
</feature>
<evidence type="ECO:0000256" key="3">
    <source>
        <dbReference type="ARBA" id="ARBA00022741"/>
    </source>
</evidence>
<feature type="compositionally biased region" description="Basic and acidic residues" evidence="12">
    <location>
        <begin position="457"/>
        <end position="477"/>
    </location>
</feature>
<reference evidence="16 17" key="1">
    <citation type="submission" date="2017-04" db="EMBL/GenBank/DDBJ databases">
        <title>Bacillus krulwichiae AM31D Genome sequencing and assembly.</title>
        <authorList>
            <person name="Krulwich T.A."/>
            <person name="Anastor L."/>
            <person name="Ehrlich R."/>
            <person name="Ehrlich G.D."/>
            <person name="Janto B."/>
        </authorList>
    </citation>
    <scope>NUCLEOTIDE SEQUENCE [LARGE SCALE GENOMIC DNA]</scope>
    <source>
        <strain evidence="16 17">AM31D</strain>
    </source>
</reference>
<evidence type="ECO:0000256" key="10">
    <source>
        <dbReference type="PROSITE-ProRule" id="PRU00552"/>
    </source>
</evidence>
<keyword evidence="5 11" id="KW-0347">Helicase</keyword>
<evidence type="ECO:0000256" key="5">
    <source>
        <dbReference type="ARBA" id="ARBA00022806"/>
    </source>
</evidence>
<sequence length="503" mass="56098">MATFYDFDLNHQVVRALTEMGFEEATPIQTETIPTALEGKDIIGQAQTGTGKTGAFGIPLINRINVEEAHVQALILAPTRELANQVAESLVSFGKHKGVRTVVVYGGQDMRKQINDLKRKPHVVVATPGRLMDHMRRKTIRLNEVNMVVLDEADEMLNMGFIEDIETILKEVPTERQTLLFSATMPKRIEKLAQQFMSNPQLIAVKAKEVTMENIEQQYVEVHEKEKFDVLSRFMDIHSPELAIVFGRTKRRVDELSEALIKRGYRAEGIHGDLNQAKRDSVLRKFKGGLIDVLVATDVAARGLDISGVTHVYNFDLPQDPESYVHRIGRTGRAGKSGLAVTFSTPREIDHVRTIEQVSKKKMTKVAKPSYDEALRGQQEQAIEQLRSLVGSNEADSYRKAAKDLLQETDATTALAAALKLLTKEPDTTPVRLTGEAPLRVKKRRDGGGSGKPYRGGRRDRDDRRRSSYRGKDERSGNRRYSGGGQGGSQGGRGGQKRKFKNA</sequence>
<comment type="catalytic activity">
    <reaction evidence="8">
        <text>ATP + H2O = ADP + phosphate + H(+)</text>
        <dbReference type="Rhea" id="RHEA:13065"/>
        <dbReference type="ChEBI" id="CHEBI:15377"/>
        <dbReference type="ChEBI" id="CHEBI:15378"/>
        <dbReference type="ChEBI" id="CHEBI:30616"/>
        <dbReference type="ChEBI" id="CHEBI:43474"/>
        <dbReference type="ChEBI" id="CHEBI:456216"/>
        <dbReference type="EC" id="3.6.4.13"/>
    </reaction>
</comment>
<dbReference type="PROSITE" id="PS51195">
    <property type="entry name" value="Q_MOTIF"/>
    <property type="match status" value="1"/>
</dbReference>
<dbReference type="GO" id="GO:0003724">
    <property type="term" value="F:RNA helicase activity"/>
    <property type="evidence" value="ECO:0007669"/>
    <property type="project" value="UniProtKB-EC"/>
</dbReference>
<keyword evidence="6 11" id="KW-0067">ATP-binding</keyword>
<evidence type="ECO:0000256" key="4">
    <source>
        <dbReference type="ARBA" id="ARBA00022801"/>
    </source>
</evidence>
<dbReference type="Gene3D" id="3.40.50.300">
    <property type="entry name" value="P-loop containing nucleotide triphosphate hydrolases"/>
    <property type="match status" value="2"/>
</dbReference>
<organism evidence="16 17">
    <name type="scientific">Halalkalibacter krulwichiae</name>
    <dbReference type="NCBI Taxonomy" id="199441"/>
    <lineage>
        <taxon>Bacteria</taxon>
        <taxon>Bacillati</taxon>
        <taxon>Bacillota</taxon>
        <taxon>Bacilli</taxon>
        <taxon>Bacillales</taxon>
        <taxon>Bacillaceae</taxon>
        <taxon>Halalkalibacter</taxon>
    </lineage>
</organism>
<dbReference type="InterPro" id="IPR050547">
    <property type="entry name" value="DEAD_box_RNA_helicases"/>
</dbReference>
<dbReference type="SMART" id="SM00487">
    <property type="entry name" value="DEXDc"/>
    <property type="match status" value="1"/>
</dbReference>
<dbReference type="InterPro" id="IPR000629">
    <property type="entry name" value="RNA-helicase_DEAD-box_CS"/>
</dbReference>
<evidence type="ECO:0000259" key="15">
    <source>
        <dbReference type="PROSITE" id="PS51195"/>
    </source>
</evidence>
<dbReference type="GO" id="GO:0033592">
    <property type="term" value="F:RNA strand annealing activity"/>
    <property type="evidence" value="ECO:0007669"/>
    <property type="project" value="TreeGrafter"/>
</dbReference>
<dbReference type="SUPFAM" id="SSF52540">
    <property type="entry name" value="P-loop containing nucleoside triphosphate hydrolases"/>
    <property type="match status" value="1"/>
</dbReference>
<evidence type="ECO:0000313" key="16">
    <source>
        <dbReference type="EMBL" id="ARK32830.1"/>
    </source>
</evidence>
<feature type="compositionally biased region" description="Gly residues" evidence="12">
    <location>
        <begin position="482"/>
        <end position="494"/>
    </location>
</feature>
<dbReference type="Proteomes" id="UP000193006">
    <property type="component" value="Chromosome"/>
</dbReference>